<feature type="region of interest" description="Disordered" evidence="1">
    <location>
        <begin position="70"/>
        <end position="96"/>
    </location>
</feature>
<dbReference type="HOGENOM" id="CLU_565237_0_0_1"/>
<feature type="compositionally biased region" description="Low complexity" evidence="1">
    <location>
        <begin position="38"/>
        <end position="49"/>
    </location>
</feature>
<keyword evidence="3" id="KW-1185">Reference proteome</keyword>
<dbReference type="STRING" id="1051891.A0A0C3Q0X7"/>
<evidence type="ECO:0000256" key="1">
    <source>
        <dbReference type="SAM" id="MobiDB-lite"/>
    </source>
</evidence>
<dbReference type="OrthoDB" id="2586076at2759"/>
<feature type="region of interest" description="Disordered" evidence="1">
    <location>
        <begin position="29"/>
        <end position="55"/>
    </location>
</feature>
<dbReference type="EMBL" id="KN823130">
    <property type="protein sequence ID" value="KIO21715.1"/>
    <property type="molecule type" value="Genomic_DNA"/>
</dbReference>
<accession>A0A0C3Q0X7</accession>
<feature type="compositionally biased region" description="Low complexity" evidence="1">
    <location>
        <begin position="76"/>
        <end position="95"/>
    </location>
</feature>
<reference evidence="2 3" key="1">
    <citation type="submission" date="2014-04" db="EMBL/GenBank/DDBJ databases">
        <authorList>
            <consortium name="DOE Joint Genome Institute"/>
            <person name="Kuo A."/>
            <person name="Girlanda M."/>
            <person name="Perotto S."/>
            <person name="Kohler A."/>
            <person name="Nagy L.G."/>
            <person name="Floudas D."/>
            <person name="Copeland A."/>
            <person name="Barry K.W."/>
            <person name="Cichocki N."/>
            <person name="Veneault-Fourrey C."/>
            <person name="LaButti K."/>
            <person name="Lindquist E.A."/>
            <person name="Lipzen A."/>
            <person name="Lundell T."/>
            <person name="Morin E."/>
            <person name="Murat C."/>
            <person name="Sun H."/>
            <person name="Tunlid A."/>
            <person name="Henrissat B."/>
            <person name="Grigoriev I.V."/>
            <person name="Hibbett D.S."/>
            <person name="Martin F."/>
            <person name="Nordberg H.P."/>
            <person name="Cantor M.N."/>
            <person name="Hua S.X."/>
        </authorList>
    </citation>
    <scope>NUCLEOTIDE SEQUENCE [LARGE SCALE GENOMIC DNA]</scope>
    <source>
        <strain evidence="2 3">MUT 4182</strain>
    </source>
</reference>
<dbReference type="Proteomes" id="UP000054248">
    <property type="component" value="Unassembled WGS sequence"/>
</dbReference>
<evidence type="ECO:0000313" key="2">
    <source>
        <dbReference type="EMBL" id="KIO21715.1"/>
    </source>
</evidence>
<proteinExistence type="predicted"/>
<dbReference type="InterPro" id="IPR014752">
    <property type="entry name" value="Arrestin-like_C"/>
</dbReference>
<reference evidence="3" key="2">
    <citation type="submission" date="2015-01" db="EMBL/GenBank/DDBJ databases">
        <title>Evolutionary Origins and Diversification of the Mycorrhizal Mutualists.</title>
        <authorList>
            <consortium name="DOE Joint Genome Institute"/>
            <consortium name="Mycorrhizal Genomics Consortium"/>
            <person name="Kohler A."/>
            <person name="Kuo A."/>
            <person name="Nagy L.G."/>
            <person name="Floudas D."/>
            <person name="Copeland A."/>
            <person name="Barry K.W."/>
            <person name="Cichocki N."/>
            <person name="Veneault-Fourrey C."/>
            <person name="LaButti K."/>
            <person name="Lindquist E.A."/>
            <person name="Lipzen A."/>
            <person name="Lundell T."/>
            <person name="Morin E."/>
            <person name="Murat C."/>
            <person name="Riley R."/>
            <person name="Ohm R."/>
            <person name="Sun H."/>
            <person name="Tunlid A."/>
            <person name="Henrissat B."/>
            <person name="Grigoriev I.V."/>
            <person name="Hibbett D.S."/>
            <person name="Martin F."/>
        </authorList>
    </citation>
    <scope>NUCLEOTIDE SEQUENCE [LARGE SCALE GENOMIC DNA]</scope>
    <source>
        <strain evidence="3">MUT 4182</strain>
    </source>
</reference>
<gene>
    <name evidence="2" type="ORF">M407DRAFT_28708</name>
</gene>
<organism evidence="2 3">
    <name type="scientific">Tulasnella calospora MUT 4182</name>
    <dbReference type="NCBI Taxonomy" id="1051891"/>
    <lineage>
        <taxon>Eukaryota</taxon>
        <taxon>Fungi</taxon>
        <taxon>Dikarya</taxon>
        <taxon>Basidiomycota</taxon>
        <taxon>Agaricomycotina</taxon>
        <taxon>Agaricomycetes</taxon>
        <taxon>Cantharellales</taxon>
        <taxon>Tulasnellaceae</taxon>
        <taxon>Tulasnella</taxon>
    </lineage>
</organism>
<name>A0A0C3Q0X7_9AGAM</name>
<dbReference type="Gene3D" id="2.60.40.640">
    <property type="match status" value="1"/>
</dbReference>
<evidence type="ECO:0008006" key="4">
    <source>
        <dbReference type="Google" id="ProtNLM"/>
    </source>
</evidence>
<evidence type="ECO:0000313" key="3">
    <source>
        <dbReference type="Proteomes" id="UP000054248"/>
    </source>
</evidence>
<protein>
    <recommendedName>
        <fullName evidence="4">Arrestin-like N-terminal domain-containing protein</fullName>
    </recommendedName>
</protein>
<sequence>MSISPIRPSYTGVTDPDSDLEVLYATLPLGMPLPPAYSPSESSTTSTSPMVDETPEYSCQLQPDEVFLDGTPLTVSRPRPGESSSSGASSSASRRPMQFNTCHNNLRLSLSSRSHQTQTPAYGHNELIEGFAEVLGSLKHIERIDLIVEGMVTTTVIDRGYPISSDSKCILSHRQTLYYSASATVSPEQERGTVASKGRLFPFSYHIPTTIDGSTAPLPPSFYRMYATMEGSVRYVMRIELHKRGILRRNEKVETVFLYLPKTTPPSTRPPSWYHYTSAAGSSSNPNRDVKIPIEPASDRSQKEWKTMVLASGTQVPDLGVEFSLLKPLVYQARSPIPFSLTVSSTSPVLPDLILSCAQVTLLRCTTIHASGQTYRHEEVIGTADFGKPESPTEAQSQSKVVRVSNGCIEGGKEQGEIAWSVDGMVEVNYALQVDIKPTLALNAAIPNFHHKEAIELTTHSAEDADNWDGVLDGPALGIIGRL</sequence>
<dbReference type="AlphaFoldDB" id="A0A0C3Q0X7"/>